<feature type="region of interest" description="Disordered" evidence="1">
    <location>
        <begin position="1"/>
        <end position="35"/>
    </location>
</feature>
<organism evidence="3 4">
    <name type="scientific">Rasamsonia emersonii (strain ATCC 16479 / CBS 393.64 / IMI 116815)</name>
    <dbReference type="NCBI Taxonomy" id="1408163"/>
    <lineage>
        <taxon>Eukaryota</taxon>
        <taxon>Fungi</taxon>
        <taxon>Dikarya</taxon>
        <taxon>Ascomycota</taxon>
        <taxon>Pezizomycotina</taxon>
        <taxon>Eurotiomycetes</taxon>
        <taxon>Eurotiomycetidae</taxon>
        <taxon>Eurotiales</taxon>
        <taxon>Trichocomaceae</taxon>
        <taxon>Rasamsonia</taxon>
    </lineage>
</organism>
<dbReference type="Pfam" id="PF22659">
    <property type="entry name" value="YycE-like_C"/>
    <property type="match status" value="1"/>
</dbReference>
<keyword evidence="4" id="KW-1185">Reference proteome</keyword>
<dbReference type="Proteomes" id="UP000053958">
    <property type="component" value="Unassembled WGS sequence"/>
</dbReference>
<evidence type="ECO:0000256" key="1">
    <source>
        <dbReference type="SAM" id="MobiDB-lite"/>
    </source>
</evidence>
<dbReference type="RefSeq" id="XP_013326776.1">
    <property type="nucleotide sequence ID" value="XM_013471322.1"/>
</dbReference>
<dbReference type="InterPro" id="IPR058997">
    <property type="entry name" value="YycE-like_C"/>
</dbReference>
<feature type="domain" description="YycE-like C-terminal" evidence="2">
    <location>
        <begin position="112"/>
        <end position="163"/>
    </location>
</feature>
<dbReference type="SUPFAM" id="SSF54593">
    <property type="entry name" value="Glyoxalase/Bleomycin resistance protein/Dihydroxybiphenyl dioxygenase"/>
    <property type="match status" value="1"/>
</dbReference>
<dbReference type="OrthoDB" id="2338662at2759"/>
<dbReference type="InterPro" id="IPR029068">
    <property type="entry name" value="Glyas_Bleomycin-R_OHBP_Dase"/>
</dbReference>
<evidence type="ECO:0000313" key="3">
    <source>
        <dbReference type="EMBL" id="KKA20164.1"/>
    </source>
</evidence>
<protein>
    <submittedName>
        <fullName evidence="3">Glyoxalase</fullName>
    </submittedName>
</protein>
<evidence type="ECO:0000259" key="2">
    <source>
        <dbReference type="Pfam" id="PF22659"/>
    </source>
</evidence>
<name>A0A0F4YPK4_RASE3</name>
<gene>
    <name evidence="3" type="ORF">T310_5818</name>
</gene>
<dbReference type="AlphaFoldDB" id="A0A0F4YPK4"/>
<proteinExistence type="predicted"/>
<dbReference type="CDD" id="cd06587">
    <property type="entry name" value="VOC"/>
    <property type="match status" value="1"/>
</dbReference>
<dbReference type="EMBL" id="LASV01000283">
    <property type="protein sequence ID" value="KKA20164.1"/>
    <property type="molecule type" value="Genomic_DNA"/>
</dbReference>
<evidence type="ECO:0000313" key="4">
    <source>
        <dbReference type="Proteomes" id="UP000053958"/>
    </source>
</evidence>
<dbReference type="Gene3D" id="3.10.180.10">
    <property type="entry name" value="2,3-Dihydroxybiphenyl 1,2-Dioxygenase, domain 1"/>
    <property type="match status" value="1"/>
</dbReference>
<accession>A0A0F4YPK4</accession>
<dbReference type="GeneID" id="25318157"/>
<feature type="compositionally biased region" description="Pro residues" evidence="1">
    <location>
        <begin position="1"/>
        <end position="16"/>
    </location>
</feature>
<comment type="caution">
    <text evidence="3">The sequence shown here is derived from an EMBL/GenBank/DDBJ whole genome shotgun (WGS) entry which is preliminary data.</text>
</comment>
<sequence>MSTTPPATPAQYPPHPLAQKDHTGKHPSATSHLRLARPSRDLVAAERFYVEGLGLKVLFRKKHNHHRHNHNDNNEDEENELLMLGFPGAAWHLELVNVNTDNEIKPTPTEEDLLVLYVDGEIDPVVIKRLVEADGTRVTARNPYWEQWGVTVADPDGYRVVLSQRGWVNQFLKTCSIS</sequence>
<reference evidence="3 4" key="1">
    <citation type="submission" date="2015-04" db="EMBL/GenBank/DDBJ databases">
        <authorList>
            <person name="Heijne W.H."/>
            <person name="Fedorova N.D."/>
            <person name="Nierman W.C."/>
            <person name="Vollebregt A.W."/>
            <person name="Zhao Z."/>
            <person name="Wu L."/>
            <person name="Kumar M."/>
            <person name="Stam H."/>
            <person name="van den Berg M.A."/>
            <person name="Pel H.J."/>
        </authorList>
    </citation>
    <scope>NUCLEOTIDE SEQUENCE [LARGE SCALE GENOMIC DNA]</scope>
    <source>
        <strain evidence="3 4">CBS 393.64</strain>
    </source>
</reference>